<dbReference type="Proteomes" id="UP000663479">
    <property type="component" value="Chromosome"/>
</dbReference>
<dbReference type="PANTHER" id="PTHR42928">
    <property type="entry name" value="TRICARBOXYLATE-BINDING PROTEIN"/>
    <property type="match status" value="1"/>
</dbReference>
<proteinExistence type="inferred from homology"/>
<dbReference type="InterPro" id="IPR042100">
    <property type="entry name" value="Bug_dom1"/>
</dbReference>
<accession>A0AAP9ZD48</accession>
<organism evidence="3 4">
    <name type="scientific">Vreelandella venusta</name>
    <dbReference type="NCBI Taxonomy" id="44935"/>
    <lineage>
        <taxon>Bacteria</taxon>
        <taxon>Pseudomonadati</taxon>
        <taxon>Pseudomonadota</taxon>
        <taxon>Gammaproteobacteria</taxon>
        <taxon>Oceanospirillales</taxon>
        <taxon>Halomonadaceae</taxon>
        <taxon>Vreelandella</taxon>
    </lineage>
</organism>
<protein>
    <submittedName>
        <fullName evidence="3">Tripartite tricarboxylate transporter substrate binding protein</fullName>
    </submittedName>
</protein>
<evidence type="ECO:0000256" key="2">
    <source>
        <dbReference type="SAM" id="SignalP"/>
    </source>
</evidence>
<dbReference type="RefSeq" id="WP_146945440.1">
    <property type="nucleotide sequence ID" value="NZ_BJUL01000038.1"/>
</dbReference>
<keyword evidence="2" id="KW-0732">Signal</keyword>
<evidence type="ECO:0000313" key="3">
    <source>
        <dbReference type="EMBL" id="QRL03065.1"/>
    </source>
</evidence>
<feature type="chain" id="PRO_5042840460" evidence="2">
    <location>
        <begin position="23"/>
        <end position="320"/>
    </location>
</feature>
<reference evidence="3" key="1">
    <citation type="submission" date="2020-12" db="EMBL/GenBank/DDBJ databases">
        <title>Genome reconstruction of Halomonas venusta strain DSM 4743.</title>
        <authorList>
            <person name="Aguirre-Garrido J.F."/>
            <person name="Hernandez-Soto L.M."/>
            <person name="Martinez-Abarca F."/>
        </authorList>
    </citation>
    <scope>NUCLEOTIDE SEQUENCE</scope>
    <source>
        <strain evidence="3">4743</strain>
    </source>
</reference>
<dbReference type="Pfam" id="PF03401">
    <property type="entry name" value="TctC"/>
    <property type="match status" value="1"/>
</dbReference>
<name>A0AAP9ZD48_9GAMM</name>
<evidence type="ECO:0000256" key="1">
    <source>
        <dbReference type="ARBA" id="ARBA00006987"/>
    </source>
</evidence>
<gene>
    <name evidence="3" type="ORF">JDS37_17600</name>
</gene>
<sequence length="320" mass="34273">MKPLMAALLTTVAITSASTGLAAESYPTQPIRLIVPFGAGGGTDGLARAIQLFANNNNLIPEPIVVVNAPGAGGAVGTRQLLAADPDGYTILQIHQEMFAASAIERVNYTPDDFEPIIQVSEACMFVAVNEDSPYTNLDEMFSDINENSGNFRQADDIGGATHFPSAQLMNAAGVQWPIVPVGATSARFTSLQGGFTQMALLSPLWLERATGKVRPLAVLGDERYEFAPDLPTAKEQGYDVTACLNRRYWAPAGTPQEHIDVLADTIEAAANSEEVHQYLAESGEVLKIVRGEELRDLVDKEYASFVEVADTVKGSLSNN</sequence>
<dbReference type="EMBL" id="CP066539">
    <property type="protein sequence ID" value="QRL03065.1"/>
    <property type="molecule type" value="Genomic_DNA"/>
</dbReference>
<dbReference type="InterPro" id="IPR005064">
    <property type="entry name" value="BUG"/>
</dbReference>
<dbReference type="Gene3D" id="3.40.190.150">
    <property type="entry name" value="Bordetella uptake gene, domain 1"/>
    <property type="match status" value="1"/>
</dbReference>
<dbReference type="PANTHER" id="PTHR42928:SF5">
    <property type="entry name" value="BLR1237 PROTEIN"/>
    <property type="match status" value="1"/>
</dbReference>
<dbReference type="CDD" id="cd07012">
    <property type="entry name" value="PBP2_Bug_TTT"/>
    <property type="match status" value="1"/>
</dbReference>
<comment type="similarity">
    <text evidence="1">Belongs to the UPF0065 (bug) family.</text>
</comment>
<evidence type="ECO:0000313" key="4">
    <source>
        <dbReference type="Proteomes" id="UP000663479"/>
    </source>
</evidence>
<feature type="signal peptide" evidence="2">
    <location>
        <begin position="1"/>
        <end position="22"/>
    </location>
</feature>
<dbReference type="AlphaFoldDB" id="A0AAP9ZD48"/>
<dbReference type="PIRSF" id="PIRSF017082">
    <property type="entry name" value="YflP"/>
    <property type="match status" value="1"/>
</dbReference>
<dbReference type="Gene3D" id="3.40.190.10">
    <property type="entry name" value="Periplasmic binding protein-like II"/>
    <property type="match status" value="1"/>
</dbReference>